<dbReference type="OrthoDB" id="5591029at2759"/>
<dbReference type="EMBL" id="JANBTW010000093">
    <property type="protein sequence ID" value="KAJ2671839.1"/>
    <property type="molecule type" value="Genomic_DNA"/>
</dbReference>
<sequence length="502" mass="56909">MSDERMTDAKTILDWATEFYCSRDDHDMLNDLLELQQCYTKDKDNVDLHDTNTDNDNWLNDRPLLSVVFYKLRSALDSLGPQYLGIEETKDVHEIQQPWASPLKLQHMAKPTLTRRGSDLSLSGSDSDDHGHKRRKIDDGMLDQFLSKHCRSLNETASARQVQHTSKVLAQSTAPLDMPALVYLLITAENARRYFAAELLNKKHAEGPVGDQSERWQHRFAKRNIAAETKFENLLVALKELVVLRAMVDPKIVEIGELKRGLAQAKPKQGGFTRKFDPARCLAVLNLMFPLDPLHVDGRLSISADKWHQRYAFSLQHVPSPRMQLHRLLCEVEAWVNGDDRVISVLSGGSNIDQQLSHAGQNRTFPSETTVRKRGQEHSKARSPETCPAWQASARGFVWAQLKQSLGAYIRDAERKISAQNRVVHPWTPPLVTASKPDSTPIQSGSSISADKLLQENECLLKDVEAQASPNPTVIEHIVRHSRLVDLRFSKRALYDSLTRWK</sequence>
<feature type="compositionally biased region" description="Basic and acidic residues" evidence="1">
    <location>
        <begin position="370"/>
        <end position="383"/>
    </location>
</feature>
<dbReference type="AlphaFoldDB" id="A0A9W8KWC1"/>
<dbReference type="Proteomes" id="UP001151518">
    <property type="component" value="Unassembled WGS sequence"/>
</dbReference>
<organism evidence="2 3">
    <name type="scientific">Coemansia spiralis</name>
    <dbReference type="NCBI Taxonomy" id="417178"/>
    <lineage>
        <taxon>Eukaryota</taxon>
        <taxon>Fungi</taxon>
        <taxon>Fungi incertae sedis</taxon>
        <taxon>Zoopagomycota</taxon>
        <taxon>Kickxellomycotina</taxon>
        <taxon>Kickxellomycetes</taxon>
        <taxon>Kickxellales</taxon>
        <taxon>Kickxellaceae</taxon>
        <taxon>Coemansia</taxon>
    </lineage>
</organism>
<name>A0A9W8KWC1_9FUNG</name>
<evidence type="ECO:0000313" key="2">
    <source>
        <dbReference type="EMBL" id="KAJ2671839.1"/>
    </source>
</evidence>
<proteinExistence type="predicted"/>
<protein>
    <submittedName>
        <fullName evidence="2">Uncharacterized protein</fullName>
    </submittedName>
</protein>
<feature type="region of interest" description="Disordered" evidence="1">
    <location>
        <begin position="114"/>
        <end position="135"/>
    </location>
</feature>
<comment type="caution">
    <text evidence="2">The sequence shown here is derived from an EMBL/GenBank/DDBJ whole genome shotgun (WGS) entry which is preliminary data.</text>
</comment>
<feature type="compositionally biased region" description="Polar residues" evidence="1">
    <location>
        <begin position="359"/>
        <end position="369"/>
    </location>
</feature>
<evidence type="ECO:0000256" key="1">
    <source>
        <dbReference type="SAM" id="MobiDB-lite"/>
    </source>
</evidence>
<evidence type="ECO:0000313" key="3">
    <source>
        <dbReference type="Proteomes" id="UP001151518"/>
    </source>
</evidence>
<feature type="region of interest" description="Disordered" evidence="1">
    <location>
        <begin position="359"/>
        <end position="387"/>
    </location>
</feature>
<accession>A0A9W8KWC1</accession>
<gene>
    <name evidence="2" type="ORF">GGI25_005338</name>
</gene>
<reference evidence="2" key="1">
    <citation type="submission" date="2022-07" db="EMBL/GenBank/DDBJ databases">
        <title>Phylogenomic reconstructions and comparative analyses of Kickxellomycotina fungi.</title>
        <authorList>
            <person name="Reynolds N.K."/>
            <person name="Stajich J.E."/>
            <person name="Barry K."/>
            <person name="Grigoriev I.V."/>
            <person name="Crous P."/>
            <person name="Smith M.E."/>
        </authorList>
    </citation>
    <scope>NUCLEOTIDE SEQUENCE</scope>
    <source>
        <strain evidence="2">NRRL 3115</strain>
    </source>
</reference>